<evidence type="ECO:0000259" key="2">
    <source>
        <dbReference type="Pfam" id="PF10708"/>
    </source>
</evidence>
<keyword evidence="4" id="KW-1185">Reference proteome</keyword>
<reference evidence="3 4" key="1">
    <citation type="submission" date="2019-02" db="EMBL/GenBank/DDBJ databases">
        <title>Genomic Encyclopedia of Type Strains, Phase IV (KMG-IV): sequencing the most valuable type-strain genomes for metagenomic binning, comparative biology and taxonomic classification.</title>
        <authorList>
            <person name="Goeker M."/>
        </authorList>
    </citation>
    <scope>NUCLEOTIDE SEQUENCE [LARGE SCALE GENOMIC DNA]</scope>
    <source>
        <strain evidence="3 4">DSM 101727</strain>
    </source>
</reference>
<sequence length="254" mass="27646">MTTPSGPPPGWYPDQQDPRALRWWDGAVWTEHTAHQSQPAQQPRPVQPRPGGPDPLLLAPVIVVRKEYTSSGGVFGSFLCEFTDGDGRPLGTLGKVDLDDEAQHARIFSGSSREGLGLTEHYQVQDAHGGLALHIARAIRAKTAARPLFEISLGDGTPIGLIQSEKLFGRTITYGFRTPDETRVGGFTSKSMVGPFTVTDQQGNQLADFARDGDRLNTTGYVMRRPHPVPPPLGWLVVASMLSYDIALFGHARP</sequence>
<dbReference type="AlphaFoldDB" id="A0A4Q7KR67"/>
<dbReference type="OrthoDB" id="3468573at2"/>
<feature type="region of interest" description="Disordered" evidence="1">
    <location>
        <begin position="31"/>
        <end position="53"/>
    </location>
</feature>
<dbReference type="EMBL" id="SGWQ01000004">
    <property type="protein sequence ID" value="RZS39045.1"/>
    <property type="molecule type" value="Genomic_DNA"/>
</dbReference>
<dbReference type="Pfam" id="PF10708">
    <property type="entry name" value="DUF2510"/>
    <property type="match status" value="1"/>
</dbReference>
<accession>A0A4Q7KR67</accession>
<name>A0A4Q7KR67_9PSEU</name>
<organism evidence="3 4">
    <name type="scientific">Herbihabitans rhizosphaerae</name>
    <dbReference type="NCBI Taxonomy" id="1872711"/>
    <lineage>
        <taxon>Bacteria</taxon>
        <taxon>Bacillati</taxon>
        <taxon>Actinomycetota</taxon>
        <taxon>Actinomycetes</taxon>
        <taxon>Pseudonocardiales</taxon>
        <taxon>Pseudonocardiaceae</taxon>
        <taxon>Herbihabitans</taxon>
    </lineage>
</organism>
<protein>
    <submittedName>
        <fullName evidence="3">Uncharacterized protein DUF2510</fullName>
    </submittedName>
</protein>
<feature type="domain" description="DUF2510" evidence="2">
    <location>
        <begin position="9"/>
        <end position="41"/>
    </location>
</feature>
<evidence type="ECO:0000256" key="1">
    <source>
        <dbReference type="SAM" id="MobiDB-lite"/>
    </source>
</evidence>
<evidence type="ECO:0000313" key="3">
    <source>
        <dbReference type="EMBL" id="RZS39045.1"/>
    </source>
</evidence>
<dbReference type="InterPro" id="IPR018929">
    <property type="entry name" value="DUF2510"/>
</dbReference>
<gene>
    <name evidence="3" type="ORF">EV193_104256</name>
</gene>
<dbReference type="Proteomes" id="UP000294257">
    <property type="component" value="Unassembled WGS sequence"/>
</dbReference>
<comment type="caution">
    <text evidence="3">The sequence shown here is derived from an EMBL/GenBank/DDBJ whole genome shotgun (WGS) entry which is preliminary data.</text>
</comment>
<dbReference type="RefSeq" id="WP_130344633.1">
    <property type="nucleotide sequence ID" value="NZ_SGWQ01000004.1"/>
</dbReference>
<evidence type="ECO:0000313" key="4">
    <source>
        <dbReference type="Proteomes" id="UP000294257"/>
    </source>
</evidence>
<proteinExistence type="predicted"/>